<dbReference type="RefSeq" id="WP_025698651.1">
    <property type="nucleotide sequence ID" value="NZ_JAUSUY010000008.1"/>
</dbReference>
<dbReference type="Pfam" id="PF00370">
    <property type="entry name" value="FGGY_N"/>
    <property type="match status" value="1"/>
</dbReference>
<organism evidence="11 12">
    <name type="scientific">Paenibacillus forsythiae</name>
    <dbReference type="NCBI Taxonomy" id="365616"/>
    <lineage>
        <taxon>Bacteria</taxon>
        <taxon>Bacillati</taxon>
        <taxon>Bacillota</taxon>
        <taxon>Bacilli</taxon>
        <taxon>Bacillales</taxon>
        <taxon>Paenibacillaceae</taxon>
        <taxon>Paenibacillus</taxon>
    </lineage>
</organism>
<dbReference type="NCBIfam" id="NF000756">
    <property type="entry name" value="PRK00047.1"/>
    <property type="match status" value="1"/>
</dbReference>
<feature type="binding site" evidence="7">
    <location>
        <position position="16"/>
    </location>
    <ligand>
        <name>ADP</name>
        <dbReference type="ChEBI" id="CHEBI:456216"/>
    </ligand>
</feature>
<feature type="binding site" evidence="7">
    <location>
        <position position="244"/>
    </location>
    <ligand>
        <name>glycerol</name>
        <dbReference type="ChEBI" id="CHEBI:17754"/>
    </ligand>
</feature>
<keyword evidence="12" id="KW-1185">Reference proteome</keyword>
<feature type="binding site" evidence="7">
    <location>
        <position position="83"/>
    </location>
    <ligand>
        <name>sn-glycerol 3-phosphate</name>
        <dbReference type="ChEBI" id="CHEBI:57597"/>
    </ligand>
</feature>
<feature type="binding site" evidence="7">
    <location>
        <position position="134"/>
    </location>
    <ligand>
        <name>glycerol</name>
        <dbReference type="ChEBI" id="CHEBI:17754"/>
    </ligand>
</feature>
<keyword evidence="3 7" id="KW-0547">Nucleotide-binding</keyword>
<evidence type="ECO:0000256" key="3">
    <source>
        <dbReference type="ARBA" id="ARBA00022741"/>
    </source>
</evidence>
<evidence type="ECO:0000256" key="1">
    <source>
        <dbReference type="ARBA" id="ARBA00009156"/>
    </source>
</evidence>
<feature type="binding site" evidence="7">
    <location>
        <position position="243"/>
    </location>
    <ligand>
        <name>glycerol</name>
        <dbReference type="ChEBI" id="CHEBI:17754"/>
    </ligand>
</feature>
<keyword evidence="2 7" id="KW-0808">Transferase</keyword>
<comment type="similarity">
    <text evidence="1 7 8">Belongs to the FGGY kinase family.</text>
</comment>
<dbReference type="PANTHER" id="PTHR10196:SF69">
    <property type="entry name" value="GLYCEROL KINASE"/>
    <property type="match status" value="1"/>
</dbReference>
<feature type="binding site" evidence="7">
    <location>
        <position position="312"/>
    </location>
    <ligand>
        <name>ATP</name>
        <dbReference type="ChEBI" id="CHEBI:30616"/>
    </ligand>
</feature>
<feature type="binding site" evidence="7">
    <location>
        <position position="14"/>
    </location>
    <ligand>
        <name>ATP</name>
        <dbReference type="ChEBI" id="CHEBI:30616"/>
    </ligand>
</feature>
<dbReference type="PROSITE" id="PS00445">
    <property type="entry name" value="FGGY_KINASES_2"/>
    <property type="match status" value="1"/>
</dbReference>
<evidence type="ECO:0000256" key="8">
    <source>
        <dbReference type="RuleBase" id="RU003733"/>
    </source>
</evidence>
<feature type="binding site" evidence="7">
    <location>
        <position position="82"/>
    </location>
    <ligand>
        <name>sn-glycerol 3-phosphate</name>
        <dbReference type="ChEBI" id="CHEBI:57597"/>
    </ligand>
</feature>
<feature type="binding site" evidence="7">
    <location>
        <position position="409"/>
    </location>
    <ligand>
        <name>ADP</name>
        <dbReference type="ChEBI" id="CHEBI:456216"/>
    </ligand>
</feature>
<feature type="binding site" evidence="7">
    <location>
        <position position="83"/>
    </location>
    <ligand>
        <name>glycerol</name>
        <dbReference type="ChEBI" id="CHEBI:17754"/>
    </ligand>
</feature>
<comment type="caution">
    <text evidence="11">The sequence shown here is derived from an EMBL/GenBank/DDBJ whole genome shotgun (WGS) entry which is preliminary data.</text>
</comment>
<evidence type="ECO:0000313" key="11">
    <source>
        <dbReference type="EMBL" id="MDT3426853.1"/>
    </source>
</evidence>
<feature type="binding site" evidence="7">
    <location>
        <position position="308"/>
    </location>
    <ligand>
        <name>ATP</name>
        <dbReference type="ChEBI" id="CHEBI:30616"/>
    </ligand>
</feature>
<dbReference type="Pfam" id="PF02782">
    <property type="entry name" value="FGGY_C"/>
    <property type="match status" value="1"/>
</dbReference>
<evidence type="ECO:0000256" key="7">
    <source>
        <dbReference type="HAMAP-Rule" id="MF_00186"/>
    </source>
</evidence>
<proteinExistence type="inferred from homology"/>
<dbReference type="Gene3D" id="3.30.420.40">
    <property type="match status" value="2"/>
</dbReference>
<feature type="binding site" evidence="7">
    <location>
        <position position="82"/>
    </location>
    <ligand>
        <name>glycerol</name>
        <dbReference type="ChEBI" id="CHEBI:17754"/>
    </ligand>
</feature>
<evidence type="ECO:0000313" key="12">
    <source>
        <dbReference type="Proteomes" id="UP001248709"/>
    </source>
</evidence>
<feature type="binding site" evidence="7">
    <location>
        <position position="308"/>
    </location>
    <ligand>
        <name>ADP</name>
        <dbReference type="ChEBI" id="CHEBI:456216"/>
    </ligand>
</feature>
<dbReference type="Proteomes" id="UP001248709">
    <property type="component" value="Unassembled WGS sequence"/>
</dbReference>
<comment type="pathway">
    <text evidence="7">Polyol metabolism; glycerol degradation via glycerol kinase pathway; sn-glycerol 3-phosphate from glycerol: step 1/1.</text>
</comment>
<evidence type="ECO:0000259" key="10">
    <source>
        <dbReference type="Pfam" id="PF02782"/>
    </source>
</evidence>
<feature type="binding site" evidence="7">
    <location>
        <position position="243"/>
    </location>
    <ligand>
        <name>sn-glycerol 3-phosphate</name>
        <dbReference type="ChEBI" id="CHEBI:57597"/>
    </ligand>
</feature>
<feature type="domain" description="Carbohydrate kinase FGGY N-terminal" evidence="9">
    <location>
        <begin position="4"/>
        <end position="250"/>
    </location>
</feature>
<comment type="subunit">
    <text evidence="7">Homotetramer and homodimer (in equilibrium).</text>
</comment>
<dbReference type="EC" id="2.7.1.30" evidence="7"/>
<dbReference type="PIRSF" id="PIRSF000538">
    <property type="entry name" value="GlpK"/>
    <property type="match status" value="1"/>
</dbReference>
<dbReference type="CDD" id="cd07786">
    <property type="entry name" value="FGGY_EcGK_like"/>
    <property type="match status" value="1"/>
</dbReference>
<sequence length="507" mass="55981">MSRYILSLDQGTTSSRAILFDEQAGMVSQAQYELTQYFPRPGWVEHDPEQIWNVQLKAAREAVAKSGIHPSQIAAIGITNQRETALVWEKATARPVYPAIVWQDRRTAEMCEELKRRGLERDIGEKTGLVADAYFSATKLAWILEHVEGARERAERGELLAGTIDSWLIWKLTGGTVHATDVTNASRTMLFDLHRRVWDGKLLAELNLPESMLPEVRMSGGSFGTALRQWLGAEIPIASVLGDQQAALFGHTCLEAGSAKNTYGTGCFILMNTGSEPVASRHGLLTTVAWGIGDELYYAIEGSVFVAGAAVQWLEEGLGLIESPGQSEQKAREVEDSGGVVVVPAFTGLGAPYWDMYARGAVFGLTRGTTSAHLVRATLESLAFQSRDVIGAMEKDAGMPLAELRVDGGAVRNDLLMQFQADILGREVTRTTYAETTALGAALLAGLIAGFWSRDELRHFNKAEKTFTPAMPEEERENRYRIWQDAVLRTMGWDQHERPRGEPRHFQ</sequence>
<comment type="catalytic activity">
    <reaction evidence="7">
        <text>glycerol + ATP = sn-glycerol 3-phosphate + ADP + H(+)</text>
        <dbReference type="Rhea" id="RHEA:21644"/>
        <dbReference type="ChEBI" id="CHEBI:15378"/>
        <dbReference type="ChEBI" id="CHEBI:17754"/>
        <dbReference type="ChEBI" id="CHEBI:30616"/>
        <dbReference type="ChEBI" id="CHEBI:57597"/>
        <dbReference type="ChEBI" id="CHEBI:456216"/>
        <dbReference type="EC" id="2.7.1.30"/>
    </reaction>
</comment>
<accession>A0ABU3H7P2</accession>
<comment type="function">
    <text evidence="7">Key enzyme in the regulation of glycerol uptake and metabolism. Catalyzes the phosphorylation of glycerol to yield sn-glycerol 3-phosphate.</text>
</comment>
<dbReference type="InterPro" id="IPR018485">
    <property type="entry name" value="FGGY_C"/>
</dbReference>
<dbReference type="HAMAP" id="MF_00186">
    <property type="entry name" value="Glycerol_kin"/>
    <property type="match status" value="1"/>
</dbReference>
<feature type="binding site" evidence="7">
    <location>
        <position position="265"/>
    </location>
    <ligand>
        <name>ATP</name>
        <dbReference type="ChEBI" id="CHEBI:30616"/>
    </ligand>
</feature>
<feature type="binding site" evidence="7">
    <location>
        <position position="12"/>
    </location>
    <ligand>
        <name>sn-glycerol 3-phosphate</name>
        <dbReference type="ChEBI" id="CHEBI:57597"/>
    </ligand>
</feature>
<evidence type="ECO:0000256" key="2">
    <source>
        <dbReference type="ARBA" id="ARBA00022679"/>
    </source>
</evidence>
<evidence type="ECO:0000256" key="4">
    <source>
        <dbReference type="ARBA" id="ARBA00022777"/>
    </source>
</evidence>
<protein>
    <recommendedName>
        <fullName evidence="7">Glycerol kinase</fullName>
        <ecNumber evidence="7">2.7.1.30</ecNumber>
    </recommendedName>
    <alternativeName>
        <fullName evidence="7">ATP:glycerol 3-phosphotransferase</fullName>
    </alternativeName>
    <alternativeName>
        <fullName evidence="7">Glycerokinase</fullName>
        <shortName evidence="7">GK</shortName>
    </alternativeName>
</protein>
<feature type="binding site" evidence="7">
    <location>
        <position position="409"/>
    </location>
    <ligand>
        <name>ATP</name>
        <dbReference type="ChEBI" id="CHEBI:30616"/>
    </ligand>
</feature>
<gene>
    <name evidence="7" type="primary">glpK</name>
    <name evidence="11" type="ORF">J2Z22_002387</name>
</gene>
<dbReference type="PANTHER" id="PTHR10196">
    <property type="entry name" value="SUGAR KINASE"/>
    <property type="match status" value="1"/>
</dbReference>
<evidence type="ECO:0000256" key="5">
    <source>
        <dbReference type="ARBA" id="ARBA00022798"/>
    </source>
</evidence>
<dbReference type="NCBIfam" id="TIGR01311">
    <property type="entry name" value="glycerol_kin"/>
    <property type="match status" value="1"/>
</dbReference>
<reference evidence="11 12" key="1">
    <citation type="submission" date="2023-07" db="EMBL/GenBank/DDBJ databases">
        <title>Genomic Encyclopedia of Type Strains, Phase IV (KMG-IV): sequencing the most valuable type-strain genomes for metagenomic binning, comparative biology and taxonomic classification.</title>
        <authorList>
            <person name="Goeker M."/>
        </authorList>
    </citation>
    <scope>NUCLEOTIDE SEQUENCE [LARGE SCALE GENOMIC DNA]</scope>
    <source>
        <strain evidence="11 12">T98</strain>
    </source>
</reference>
<dbReference type="InterPro" id="IPR018484">
    <property type="entry name" value="FGGY_N"/>
</dbReference>
<dbReference type="PROSITE" id="PS00933">
    <property type="entry name" value="FGGY_KINASES_1"/>
    <property type="match status" value="1"/>
</dbReference>
<feature type="binding site" evidence="7">
    <location>
        <position position="13"/>
    </location>
    <ligand>
        <name>ATP</name>
        <dbReference type="ChEBI" id="CHEBI:30616"/>
    </ligand>
</feature>
<feature type="domain" description="Carbohydrate kinase FGGY C-terminal" evidence="10">
    <location>
        <begin position="260"/>
        <end position="446"/>
    </location>
</feature>
<name>A0ABU3H7P2_9BACL</name>
<dbReference type="InterPro" id="IPR018483">
    <property type="entry name" value="Carb_kinase_FGGY_CS"/>
</dbReference>
<comment type="activity regulation">
    <text evidence="7">Activated by phosphorylation and inhibited by fructose 1,6-bisphosphate (FBP).</text>
</comment>
<keyword evidence="5 7" id="KW-0319">Glycerol metabolism</keyword>
<dbReference type="InterPro" id="IPR000577">
    <property type="entry name" value="Carb_kinase_FGGY"/>
</dbReference>
<feature type="binding site" evidence="7">
    <location>
        <position position="134"/>
    </location>
    <ligand>
        <name>sn-glycerol 3-phosphate</name>
        <dbReference type="ChEBI" id="CHEBI:57597"/>
    </ligand>
</feature>
<dbReference type="InterPro" id="IPR043129">
    <property type="entry name" value="ATPase_NBD"/>
</dbReference>
<keyword evidence="6 7" id="KW-0067">ATP-binding</keyword>
<comment type="caution">
    <text evidence="7">Lacks conserved residue(s) required for the propagation of feature annotation.</text>
</comment>
<evidence type="ECO:0000256" key="6">
    <source>
        <dbReference type="ARBA" id="ARBA00022840"/>
    </source>
</evidence>
<dbReference type="InterPro" id="IPR005999">
    <property type="entry name" value="Glycerol_kin"/>
</dbReference>
<feature type="binding site" evidence="7">
    <location>
        <position position="12"/>
    </location>
    <ligand>
        <name>ADP</name>
        <dbReference type="ChEBI" id="CHEBI:456216"/>
    </ligand>
</feature>
<dbReference type="GO" id="GO:0004370">
    <property type="term" value="F:glycerol kinase activity"/>
    <property type="evidence" value="ECO:0007669"/>
    <property type="project" value="UniProtKB-EC"/>
</dbReference>
<keyword evidence="4 7" id="KW-0418">Kinase</keyword>
<feature type="binding site" evidence="7">
    <location>
        <position position="413"/>
    </location>
    <ligand>
        <name>ADP</name>
        <dbReference type="ChEBI" id="CHEBI:456216"/>
    </ligand>
</feature>
<evidence type="ECO:0000259" key="9">
    <source>
        <dbReference type="Pfam" id="PF00370"/>
    </source>
</evidence>
<dbReference type="SUPFAM" id="SSF53067">
    <property type="entry name" value="Actin-like ATPase domain"/>
    <property type="match status" value="2"/>
</dbReference>
<dbReference type="EMBL" id="JAUSUY010000008">
    <property type="protein sequence ID" value="MDT3426853.1"/>
    <property type="molecule type" value="Genomic_DNA"/>
</dbReference>
<feature type="binding site" evidence="7">
    <location>
        <position position="265"/>
    </location>
    <ligand>
        <name>ADP</name>
        <dbReference type="ChEBI" id="CHEBI:456216"/>
    </ligand>
</feature>
<feature type="binding site" evidence="7">
    <location>
        <position position="12"/>
    </location>
    <ligand>
        <name>ATP</name>
        <dbReference type="ChEBI" id="CHEBI:30616"/>
    </ligand>
</feature>